<feature type="domain" description="IPT/TIG" evidence="1">
    <location>
        <begin position="13"/>
        <end position="84"/>
    </location>
</feature>
<dbReference type="Gene3D" id="2.60.40.10">
    <property type="entry name" value="Immunoglobulins"/>
    <property type="match status" value="3"/>
</dbReference>
<dbReference type="Pfam" id="PF01833">
    <property type="entry name" value="TIG"/>
    <property type="match status" value="1"/>
</dbReference>
<reference evidence="2" key="1">
    <citation type="submission" date="2020-02" db="EMBL/GenBank/DDBJ databases">
        <title>A new Streptomyces sp. for controlling soil-borne diseases.</title>
        <authorList>
            <person name="Li X."/>
            <person name="Tian Y."/>
            <person name="Gao K."/>
        </authorList>
    </citation>
    <scope>NUCLEOTIDE SEQUENCE [LARGE SCALE GENOMIC DNA]</scope>
    <source>
        <strain evidence="2">0250</strain>
    </source>
</reference>
<protein>
    <recommendedName>
        <fullName evidence="1">IPT/TIG domain-containing protein</fullName>
    </recommendedName>
</protein>
<dbReference type="RefSeq" id="WP_164422627.1">
    <property type="nucleotide sequence ID" value="NZ_JAAIKT010000001.1"/>
</dbReference>
<evidence type="ECO:0000313" key="2">
    <source>
        <dbReference type="EMBL" id="NEW68967.1"/>
    </source>
</evidence>
<dbReference type="InterPro" id="IPR014756">
    <property type="entry name" value="Ig_E-set"/>
</dbReference>
<dbReference type="EMBL" id="JAAIKT010000001">
    <property type="protein sequence ID" value="NEW68967.1"/>
    <property type="molecule type" value="Genomic_DNA"/>
</dbReference>
<organism evidence="2 3">
    <name type="scientific">Streptomyces rhizosphaericus</name>
    <dbReference type="NCBI Taxonomy" id="114699"/>
    <lineage>
        <taxon>Bacteria</taxon>
        <taxon>Bacillati</taxon>
        <taxon>Actinomycetota</taxon>
        <taxon>Actinomycetes</taxon>
        <taxon>Kitasatosporales</taxon>
        <taxon>Streptomycetaceae</taxon>
        <taxon>Streptomyces</taxon>
        <taxon>Streptomyces violaceusniger group</taxon>
    </lineage>
</organism>
<dbReference type="Proteomes" id="UP000476310">
    <property type="component" value="Unassembled WGS sequence"/>
</dbReference>
<keyword evidence="3" id="KW-1185">Reference proteome</keyword>
<dbReference type="InterPro" id="IPR002909">
    <property type="entry name" value="IPT_dom"/>
</dbReference>
<gene>
    <name evidence="2" type="ORF">G4H13_00700</name>
</gene>
<sequence length="268" mass="25898">MATITSLVDTATSTNQGKAGDTVNINGSALGATVSVNFAGAVVSPTSVSNSLVTFVIPSTVSCLGQVQVSTNLSNGAKSNALPFFMIVAPTTTSSSPACLPAGGGSLTVLGTGFAAGGTVNVGALTPVAFTAGGNNTQVTITAPAHTPAGCTDTQQITVTTPGGTGTTGTTQIDYYNPPVLTGTTLTPNTGPAGTQTTITGGSCLVGITDVTFTDSATTVFPGLPFTSIDATSLVATVPATAATGAGTFTVTTCGGTSGPSSTFTVIP</sequence>
<evidence type="ECO:0000313" key="3">
    <source>
        <dbReference type="Proteomes" id="UP000476310"/>
    </source>
</evidence>
<dbReference type="InterPro" id="IPR013783">
    <property type="entry name" value="Ig-like_fold"/>
</dbReference>
<comment type="caution">
    <text evidence="2">The sequence shown here is derived from an EMBL/GenBank/DDBJ whole genome shotgun (WGS) entry which is preliminary data.</text>
</comment>
<dbReference type="AlphaFoldDB" id="A0A6G4A8Y0"/>
<dbReference type="GO" id="GO:0005975">
    <property type="term" value="P:carbohydrate metabolic process"/>
    <property type="evidence" value="ECO:0007669"/>
    <property type="project" value="UniProtKB-ARBA"/>
</dbReference>
<accession>A0A6G4A8Y0</accession>
<name>A0A6G4A8Y0_9ACTN</name>
<proteinExistence type="predicted"/>
<dbReference type="SUPFAM" id="SSF81296">
    <property type="entry name" value="E set domains"/>
    <property type="match status" value="3"/>
</dbReference>
<evidence type="ECO:0000259" key="1">
    <source>
        <dbReference type="Pfam" id="PF01833"/>
    </source>
</evidence>